<dbReference type="PANTHER" id="PTHR35149">
    <property type="entry name" value="SLL5132 PROTEIN"/>
    <property type="match status" value="1"/>
</dbReference>
<feature type="domain" description="GmrSD restriction endonucleases N-terminal" evidence="1">
    <location>
        <begin position="16"/>
        <end position="254"/>
    </location>
</feature>
<organism evidence="2 3">
    <name type="scientific">Schleiferilactobacillus shenzhenensis LY-73</name>
    <dbReference type="NCBI Taxonomy" id="1231336"/>
    <lineage>
        <taxon>Bacteria</taxon>
        <taxon>Bacillati</taxon>
        <taxon>Bacillota</taxon>
        <taxon>Bacilli</taxon>
        <taxon>Lactobacillales</taxon>
        <taxon>Lactobacillaceae</taxon>
        <taxon>Schleiferilactobacillus</taxon>
    </lineage>
</organism>
<gene>
    <name evidence="2" type="ORF">L248_2102</name>
</gene>
<proteinExistence type="predicted"/>
<name>U4TPR2_9LACO</name>
<sequence length="580" mass="67555">MMAVQIPQPSVFRIDSLFKDNRFLVPLYQRNYAWESSEIDDFWRDLSMLIEGDRTSHFFGQMVTFNNTEKQVQEIIDGQQRLTTVTLFLAALRDLAKTIIAEAKNDIGENEQDDLRVLNKQVRDLLVDSATGKPTLVVEEQTAQDPQTPIQHYFFQLTHQDTESVPDVDPHQQPYKNLRNAYDTLLKQLKKAVWREKTWAMRARLLERFYDRFTQGFYVVVISALNQREAFIIFETLNTRGKDLTAADIIKNHVMYISNDLVTANTQWRKMSDYLKGDSDRITRFIRTYWAARKTLVQVSALYRSLSETNADLSDANQAREFLTDLNFLVPVYDALENPRANKANKEIWNNDSLYRQVDILARMRVILYYPIMLAMWKRGMKTQEMVLIMNKVTSVFVRHRMIRNDTTNKLESGYANIARRIWSGDLPNVDAILKEMDEKLIQSDDAVKASFSVLTKEGKKTGQKKWSLMYMLTELIGPDEDIDFYDSAFQDDDYQLVQVGENNIGEEYLEYVGNWTILEKHLVPKLEKAETDEQRAEVFDQSVLQTNKKRAAALRRGAWDDDAILAQQQEFANQAVTIW</sequence>
<dbReference type="EMBL" id="KI271611">
    <property type="protein sequence ID" value="ERL63868.1"/>
    <property type="molecule type" value="Genomic_DNA"/>
</dbReference>
<dbReference type="eggNOG" id="COG1479">
    <property type="taxonomic scope" value="Bacteria"/>
</dbReference>
<evidence type="ECO:0000313" key="3">
    <source>
        <dbReference type="Proteomes" id="UP000030647"/>
    </source>
</evidence>
<dbReference type="InterPro" id="IPR004919">
    <property type="entry name" value="GmrSD_N"/>
</dbReference>
<dbReference type="Pfam" id="PF03235">
    <property type="entry name" value="GmrSD_N"/>
    <property type="match status" value="1"/>
</dbReference>
<keyword evidence="3" id="KW-1185">Reference proteome</keyword>
<dbReference type="OrthoDB" id="9798761at2"/>
<dbReference type="STRING" id="1231336.L248_2102"/>
<dbReference type="Proteomes" id="UP000030647">
    <property type="component" value="Unassembled WGS sequence"/>
</dbReference>
<protein>
    <recommendedName>
        <fullName evidence="1">GmrSD restriction endonucleases N-terminal domain-containing protein</fullName>
    </recommendedName>
</protein>
<evidence type="ECO:0000259" key="1">
    <source>
        <dbReference type="Pfam" id="PF03235"/>
    </source>
</evidence>
<evidence type="ECO:0000313" key="2">
    <source>
        <dbReference type="EMBL" id="ERL63868.1"/>
    </source>
</evidence>
<dbReference type="AlphaFoldDB" id="U4TPR2"/>
<accession>U4TPR2</accession>
<dbReference type="PANTHER" id="PTHR35149:SF2">
    <property type="entry name" value="DUF262 DOMAIN-CONTAINING PROTEIN"/>
    <property type="match status" value="1"/>
</dbReference>
<reference evidence="3" key="1">
    <citation type="journal article" date="2013" name="Genome Announc.">
        <title>Whole-Genome Sequencing of Lactobacillus shenzhenensis Strain LY-73T.</title>
        <authorList>
            <person name="Lin Z."/>
            <person name="Liu Z."/>
            <person name="Yang R."/>
            <person name="Zou Y."/>
            <person name="Wan D."/>
            <person name="Chen J."/>
            <person name="Guo M."/>
            <person name="Zhao J."/>
            <person name="Fang C."/>
            <person name="Yang R."/>
            <person name="Liu F."/>
        </authorList>
    </citation>
    <scope>NUCLEOTIDE SEQUENCE [LARGE SCALE GENOMIC DNA]</scope>
    <source>
        <strain evidence="3">LY-73</strain>
    </source>
</reference>
<dbReference type="HOGENOM" id="CLU_011736_6_1_9"/>